<dbReference type="AlphaFoldDB" id="A0A5B9M7I5"/>
<accession>A0A5B9M7I5</accession>
<dbReference type="EMBL" id="CP036264">
    <property type="protein sequence ID" value="QEF96679.1"/>
    <property type="molecule type" value="Genomic_DNA"/>
</dbReference>
<reference evidence="2 3" key="1">
    <citation type="submission" date="2019-02" db="EMBL/GenBank/DDBJ databases">
        <title>Planctomycetal bacteria perform biofilm scaping via a novel small molecule.</title>
        <authorList>
            <person name="Jeske O."/>
            <person name="Boedeker C."/>
            <person name="Wiegand S."/>
            <person name="Breitling P."/>
            <person name="Kallscheuer N."/>
            <person name="Jogler M."/>
            <person name="Rohde M."/>
            <person name="Petersen J."/>
            <person name="Medema M.H."/>
            <person name="Surup F."/>
            <person name="Jogler C."/>
        </authorList>
    </citation>
    <scope>NUCLEOTIDE SEQUENCE [LARGE SCALE GENOMIC DNA]</scope>
    <source>
        <strain evidence="2 3">Mal15</strain>
    </source>
</reference>
<name>A0A5B9M7I5_9BACT</name>
<gene>
    <name evidence="2" type="ORF">Mal15_07070</name>
</gene>
<evidence type="ECO:0000313" key="3">
    <source>
        <dbReference type="Proteomes" id="UP000321353"/>
    </source>
</evidence>
<protein>
    <submittedName>
        <fullName evidence="2">Uncharacterized protein</fullName>
    </submittedName>
</protein>
<feature type="region of interest" description="Disordered" evidence="1">
    <location>
        <begin position="1"/>
        <end position="53"/>
    </location>
</feature>
<evidence type="ECO:0000256" key="1">
    <source>
        <dbReference type="SAM" id="MobiDB-lite"/>
    </source>
</evidence>
<sequence>MMEAPAMMEARRLASNGWSQEGFAESKTRKTLQMQTRTNRTILRSPGSASGVDAVCAAGATPAVRSTEDPWNEETWAPLLRNARPIRIPATPRPQGLHYCSAPL</sequence>
<keyword evidence="3" id="KW-1185">Reference proteome</keyword>
<feature type="compositionally biased region" description="Polar residues" evidence="1">
    <location>
        <begin position="31"/>
        <end position="42"/>
    </location>
</feature>
<evidence type="ECO:0000313" key="2">
    <source>
        <dbReference type="EMBL" id="QEF96679.1"/>
    </source>
</evidence>
<organism evidence="2 3">
    <name type="scientific">Stieleria maiorica</name>
    <dbReference type="NCBI Taxonomy" id="2795974"/>
    <lineage>
        <taxon>Bacteria</taxon>
        <taxon>Pseudomonadati</taxon>
        <taxon>Planctomycetota</taxon>
        <taxon>Planctomycetia</taxon>
        <taxon>Pirellulales</taxon>
        <taxon>Pirellulaceae</taxon>
        <taxon>Stieleria</taxon>
    </lineage>
</organism>
<proteinExistence type="predicted"/>
<dbReference type="Proteomes" id="UP000321353">
    <property type="component" value="Chromosome"/>
</dbReference>
<dbReference type="KEGG" id="smam:Mal15_07070"/>